<organism evidence="1 2">
    <name type="scientific">Candidatus Desulfatibia vada</name>
    <dbReference type="NCBI Taxonomy" id="2841696"/>
    <lineage>
        <taxon>Bacteria</taxon>
        <taxon>Pseudomonadati</taxon>
        <taxon>Thermodesulfobacteriota</taxon>
        <taxon>Desulfobacteria</taxon>
        <taxon>Desulfobacterales</taxon>
        <taxon>Desulfobacterales incertae sedis</taxon>
        <taxon>Candidatus Desulfatibia</taxon>
    </lineage>
</organism>
<gene>
    <name evidence="1" type="ORF">H8D96_10140</name>
</gene>
<sequence>MAIKADELGESYCPECFEVHGNKRYDFEELAATDARKPQFKCEECGIMIL</sequence>
<protein>
    <submittedName>
        <fullName evidence="1">Uncharacterized protein</fullName>
    </submittedName>
</protein>
<dbReference type="EMBL" id="JACNIG010000214">
    <property type="protein sequence ID" value="MBC8432269.1"/>
    <property type="molecule type" value="Genomic_DNA"/>
</dbReference>
<dbReference type="Proteomes" id="UP000605201">
    <property type="component" value="Unassembled WGS sequence"/>
</dbReference>
<reference evidence="1 2" key="1">
    <citation type="submission" date="2020-08" db="EMBL/GenBank/DDBJ databases">
        <title>Bridging the membrane lipid divide: bacteria of the FCB group superphylum have the potential to synthesize archaeal ether lipids.</title>
        <authorList>
            <person name="Villanueva L."/>
            <person name="Von Meijenfeldt F.A.B."/>
            <person name="Westbye A.B."/>
            <person name="Yadav S."/>
            <person name="Hopmans E.C."/>
            <person name="Dutilh B.E."/>
            <person name="Sinninghe Damste J.S."/>
        </authorList>
    </citation>
    <scope>NUCLEOTIDE SEQUENCE [LARGE SCALE GENOMIC DNA]</scope>
    <source>
        <strain evidence="1">NIOZ-UU17</strain>
    </source>
</reference>
<evidence type="ECO:0000313" key="2">
    <source>
        <dbReference type="Proteomes" id="UP000605201"/>
    </source>
</evidence>
<proteinExistence type="predicted"/>
<dbReference type="AlphaFoldDB" id="A0A8J6NSP4"/>
<name>A0A8J6NSP4_9BACT</name>
<evidence type="ECO:0000313" key="1">
    <source>
        <dbReference type="EMBL" id="MBC8432269.1"/>
    </source>
</evidence>
<accession>A0A8J6NSP4</accession>
<comment type="caution">
    <text evidence="1">The sequence shown here is derived from an EMBL/GenBank/DDBJ whole genome shotgun (WGS) entry which is preliminary data.</text>
</comment>